<feature type="coiled-coil region" evidence="1">
    <location>
        <begin position="113"/>
        <end position="154"/>
    </location>
</feature>
<proteinExistence type="predicted"/>
<gene>
    <name evidence="2" type="ORF">M595_5761</name>
</gene>
<dbReference type="EMBL" id="AUZM01000107">
    <property type="protein sequence ID" value="ERT04291.1"/>
    <property type="molecule type" value="Genomic_DNA"/>
</dbReference>
<dbReference type="OrthoDB" id="459146at2"/>
<protein>
    <submittedName>
        <fullName evidence="2">Uncharacterized protein</fullName>
    </submittedName>
</protein>
<sequence length="177" mass="20587">MIPKKSEINSIKSELQSDVLPETETDQAIRKFVQLKAKMNEFNQQLESAELEAISEALTIQQYNQEHSKNNIVYQDSVAKVVLCFRQKYPNVKDSVELARLEENIRSEEVSLMKKNSLKLRKLDEQISELENQISQLEEQKEKLTQSKNMAAMEARYQRIIAESAYIVPKLVVHFKK</sequence>
<evidence type="ECO:0000256" key="1">
    <source>
        <dbReference type="SAM" id="Coils"/>
    </source>
</evidence>
<accession>U7QC21</accession>
<dbReference type="Proteomes" id="UP000017127">
    <property type="component" value="Unassembled WGS sequence"/>
</dbReference>
<evidence type="ECO:0000313" key="2">
    <source>
        <dbReference type="EMBL" id="ERT04291.1"/>
    </source>
</evidence>
<name>U7QC21_9CYAN</name>
<reference evidence="2 3" key="1">
    <citation type="journal article" date="2013" name="Front. Microbiol.">
        <title>Comparative genomic analyses of the cyanobacterium, Lyngbya aestuarii BL J, a powerful hydrogen producer.</title>
        <authorList>
            <person name="Kothari A."/>
            <person name="Vaughn M."/>
            <person name="Garcia-Pichel F."/>
        </authorList>
    </citation>
    <scope>NUCLEOTIDE SEQUENCE [LARGE SCALE GENOMIC DNA]</scope>
    <source>
        <strain evidence="2 3">BL J</strain>
    </source>
</reference>
<dbReference type="RefSeq" id="WP_023069423.1">
    <property type="nucleotide sequence ID" value="NZ_AUZM01000107.1"/>
</dbReference>
<organism evidence="2 3">
    <name type="scientific">Lyngbya aestuarii BL J</name>
    <dbReference type="NCBI Taxonomy" id="1348334"/>
    <lineage>
        <taxon>Bacteria</taxon>
        <taxon>Bacillati</taxon>
        <taxon>Cyanobacteriota</taxon>
        <taxon>Cyanophyceae</taxon>
        <taxon>Oscillatoriophycideae</taxon>
        <taxon>Oscillatoriales</taxon>
        <taxon>Microcoleaceae</taxon>
        <taxon>Lyngbya</taxon>
    </lineage>
</organism>
<comment type="caution">
    <text evidence="2">The sequence shown here is derived from an EMBL/GenBank/DDBJ whole genome shotgun (WGS) entry which is preliminary data.</text>
</comment>
<evidence type="ECO:0000313" key="3">
    <source>
        <dbReference type="Proteomes" id="UP000017127"/>
    </source>
</evidence>
<keyword evidence="1" id="KW-0175">Coiled coil</keyword>
<dbReference type="AlphaFoldDB" id="U7QC21"/>
<keyword evidence="3" id="KW-1185">Reference proteome</keyword>